<sequence length="63" mass="7355">LAAPLQRELHEDLLPTGRRHVLLPDQQHCEVQDPKAEQRLEMCAQQQIRRGELLPKLHLRTLS</sequence>
<protein>
    <submittedName>
        <fullName evidence="1">Alpha/beta hydrolase</fullName>
    </submittedName>
</protein>
<reference evidence="1" key="1">
    <citation type="submission" date="2017-02" db="UniProtKB">
        <authorList>
            <consortium name="WormBaseParasite"/>
        </authorList>
    </citation>
    <scope>IDENTIFICATION</scope>
</reference>
<dbReference type="AlphaFoldDB" id="A0A0N4VTL1"/>
<accession>A0A0N4VTL1</accession>
<organism evidence="1">
    <name type="scientific">Haemonchus placei</name>
    <name type="common">Barber's pole worm</name>
    <dbReference type="NCBI Taxonomy" id="6290"/>
    <lineage>
        <taxon>Eukaryota</taxon>
        <taxon>Metazoa</taxon>
        <taxon>Ecdysozoa</taxon>
        <taxon>Nematoda</taxon>
        <taxon>Chromadorea</taxon>
        <taxon>Rhabditida</taxon>
        <taxon>Rhabditina</taxon>
        <taxon>Rhabditomorpha</taxon>
        <taxon>Strongyloidea</taxon>
        <taxon>Trichostrongylidae</taxon>
        <taxon>Haemonchus</taxon>
    </lineage>
</organism>
<proteinExistence type="predicted"/>
<name>A0A0N4VTL1_HAEPC</name>
<dbReference type="WBParaSite" id="HPLM_0000062801-mRNA-1">
    <property type="protein sequence ID" value="HPLM_0000062801-mRNA-1"/>
    <property type="gene ID" value="HPLM_0000062801"/>
</dbReference>
<evidence type="ECO:0000313" key="1">
    <source>
        <dbReference type="WBParaSite" id="HPLM_0000062801-mRNA-1"/>
    </source>
</evidence>